<reference evidence="8" key="1">
    <citation type="submission" date="2021-01" db="EMBL/GenBank/DDBJ databases">
        <title>Whole genome shotgun sequence of Virgisporangium aurantiacum NBRC 16421.</title>
        <authorList>
            <person name="Komaki H."/>
            <person name="Tamura T."/>
        </authorList>
    </citation>
    <scope>NUCLEOTIDE SEQUENCE</scope>
    <source>
        <strain evidence="8">NBRC 16421</strain>
    </source>
</reference>
<dbReference type="InterPro" id="IPR039425">
    <property type="entry name" value="RNA_pol_sigma-70-like"/>
</dbReference>
<dbReference type="InterPro" id="IPR007627">
    <property type="entry name" value="RNA_pol_sigma70_r2"/>
</dbReference>
<proteinExistence type="inferred from homology"/>
<sequence length="165" mass="19040">MTYEEFVTARLPGLLRFAVMLTGDRDSAADLVQDSMVKVQLSWRRINAVDQPDRYVRRLITNTYIDQRRLAWWKRVVLRAEPAEPTPVPDHAETTADRDLLWAVLATLPRQQRAALVLRYYEGLRDQEIADVMRCSVGTVRGYVSRALATLRLQLPDLLNEEACR</sequence>
<dbReference type="InterPro" id="IPR036388">
    <property type="entry name" value="WH-like_DNA-bd_sf"/>
</dbReference>
<evidence type="ECO:0000256" key="2">
    <source>
        <dbReference type="ARBA" id="ARBA00023015"/>
    </source>
</evidence>
<dbReference type="InterPro" id="IPR014284">
    <property type="entry name" value="RNA_pol_sigma-70_dom"/>
</dbReference>
<dbReference type="Gene3D" id="1.10.1740.10">
    <property type="match status" value="1"/>
</dbReference>
<dbReference type="InterPro" id="IPR013249">
    <property type="entry name" value="RNA_pol_sigma70_r4_t2"/>
</dbReference>
<dbReference type="Proteomes" id="UP000612585">
    <property type="component" value="Unassembled WGS sequence"/>
</dbReference>
<dbReference type="Pfam" id="PF08281">
    <property type="entry name" value="Sigma70_r4_2"/>
    <property type="match status" value="1"/>
</dbReference>
<comment type="similarity">
    <text evidence="1">Belongs to the sigma-70 factor family. ECF subfamily.</text>
</comment>
<organism evidence="8 9">
    <name type="scientific">Virgisporangium aurantiacum</name>
    <dbReference type="NCBI Taxonomy" id="175570"/>
    <lineage>
        <taxon>Bacteria</taxon>
        <taxon>Bacillati</taxon>
        <taxon>Actinomycetota</taxon>
        <taxon>Actinomycetes</taxon>
        <taxon>Micromonosporales</taxon>
        <taxon>Micromonosporaceae</taxon>
        <taxon>Virgisporangium</taxon>
    </lineage>
</organism>
<dbReference type="GO" id="GO:0003677">
    <property type="term" value="F:DNA binding"/>
    <property type="evidence" value="ECO:0007669"/>
    <property type="project" value="UniProtKB-KW"/>
</dbReference>
<dbReference type="PANTHER" id="PTHR43133:SF50">
    <property type="entry name" value="ECF RNA POLYMERASE SIGMA FACTOR SIGM"/>
    <property type="match status" value="1"/>
</dbReference>
<comment type="caution">
    <text evidence="8">The sequence shown here is derived from an EMBL/GenBank/DDBJ whole genome shotgun (WGS) entry which is preliminary data.</text>
</comment>
<protein>
    <submittedName>
        <fullName evidence="8">RNA polymerase subunit sigma-24</fullName>
    </submittedName>
</protein>
<dbReference type="InterPro" id="IPR013324">
    <property type="entry name" value="RNA_pol_sigma_r3/r4-like"/>
</dbReference>
<dbReference type="InterPro" id="IPR013325">
    <property type="entry name" value="RNA_pol_sigma_r2"/>
</dbReference>
<dbReference type="SUPFAM" id="SSF88946">
    <property type="entry name" value="Sigma2 domain of RNA polymerase sigma factors"/>
    <property type="match status" value="1"/>
</dbReference>
<dbReference type="NCBIfam" id="TIGR02937">
    <property type="entry name" value="sigma70-ECF"/>
    <property type="match status" value="1"/>
</dbReference>
<gene>
    <name evidence="8" type="ORF">Vau01_072580</name>
</gene>
<evidence type="ECO:0000313" key="9">
    <source>
        <dbReference type="Proteomes" id="UP000612585"/>
    </source>
</evidence>
<dbReference type="InterPro" id="IPR014325">
    <property type="entry name" value="RNA_pol_sigma-E_actinobac"/>
</dbReference>
<evidence type="ECO:0000256" key="1">
    <source>
        <dbReference type="ARBA" id="ARBA00010641"/>
    </source>
</evidence>
<feature type="domain" description="RNA polymerase sigma-70 region 2" evidence="6">
    <location>
        <begin position="7"/>
        <end position="73"/>
    </location>
</feature>
<evidence type="ECO:0000259" key="6">
    <source>
        <dbReference type="Pfam" id="PF04542"/>
    </source>
</evidence>
<feature type="domain" description="RNA polymerase sigma factor 70 region 4 type 2" evidence="7">
    <location>
        <begin position="99"/>
        <end position="151"/>
    </location>
</feature>
<accession>A0A8J4E5A8</accession>
<dbReference type="SUPFAM" id="SSF88659">
    <property type="entry name" value="Sigma3 and sigma4 domains of RNA polymerase sigma factors"/>
    <property type="match status" value="1"/>
</dbReference>
<dbReference type="EMBL" id="BOPG01000048">
    <property type="protein sequence ID" value="GIJ59742.1"/>
    <property type="molecule type" value="Genomic_DNA"/>
</dbReference>
<keyword evidence="9" id="KW-1185">Reference proteome</keyword>
<dbReference type="AlphaFoldDB" id="A0A8J4E5A8"/>
<dbReference type="PANTHER" id="PTHR43133">
    <property type="entry name" value="RNA POLYMERASE ECF-TYPE SIGMA FACTO"/>
    <property type="match status" value="1"/>
</dbReference>
<dbReference type="NCBIfam" id="TIGR02983">
    <property type="entry name" value="SigE-fam_strep"/>
    <property type="match status" value="1"/>
</dbReference>
<dbReference type="RefSeq" id="WP_204002721.1">
    <property type="nucleotide sequence ID" value="NZ_BOPG01000048.1"/>
</dbReference>
<keyword evidence="3" id="KW-0731">Sigma factor</keyword>
<evidence type="ECO:0000256" key="5">
    <source>
        <dbReference type="ARBA" id="ARBA00023163"/>
    </source>
</evidence>
<keyword evidence="5" id="KW-0804">Transcription</keyword>
<keyword evidence="2" id="KW-0805">Transcription regulation</keyword>
<dbReference type="Gene3D" id="1.10.10.10">
    <property type="entry name" value="Winged helix-like DNA-binding domain superfamily/Winged helix DNA-binding domain"/>
    <property type="match status" value="1"/>
</dbReference>
<evidence type="ECO:0000313" key="8">
    <source>
        <dbReference type="EMBL" id="GIJ59742.1"/>
    </source>
</evidence>
<keyword evidence="4" id="KW-0238">DNA-binding</keyword>
<evidence type="ECO:0000259" key="7">
    <source>
        <dbReference type="Pfam" id="PF08281"/>
    </source>
</evidence>
<dbReference type="Pfam" id="PF04542">
    <property type="entry name" value="Sigma70_r2"/>
    <property type="match status" value="1"/>
</dbReference>
<evidence type="ECO:0000256" key="4">
    <source>
        <dbReference type="ARBA" id="ARBA00023125"/>
    </source>
</evidence>
<name>A0A8J4E5A8_9ACTN</name>
<dbReference type="GO" id="GO:0006352">
    <property type="term" value="P:DNA-templated transcription initiation"/>
    <property type="evidence" value="ECO:0007669"/>
    <property type="project" value="InterPro"/>
</dbReference>
<dbReference type="CDD" id="cd06171">
    <property type="entry name" value="Sigma70_r4"/>
    <property type="match status" value="1"/>
</dbReference>
<dbReference type="GO" id="GO:0016987">
    <property type="term" value="F:sigma factor activity"/>
    <property type="evidence" value="ECO:0007669"/>
    <property type="project" value="UniProtKB-KW"/>
</dbReference>
<evidence type="ECO:0000256" key="3">
    <source>
        <dbReference type="ARBA" id="ARBA00023082"/>
    </source>
</evidence>